<evidence type="ECO:0008006" key="4">
    <source>
        <dbReference type="Google" id="ProtNLM"/>
    </source>
</evidence>
<gene>
    <name evidence="2" type="ORF">EFY79_03060</name>
</gene>
<evidence type="ECO:0000256" key="1">
    <source>
        <dbReference type="SAM" id="Phobius"/>
    </source>
</evidence>
<feature type="transmembrane region" description="Helical" evidence="1">
    <location>
        <begin position="78"/>
        <end position="98"/>
    </location>
</feature>
<keyword evidence="3" id="KW-1185">Reference proteome</keyword>
<feature type="transmembrane region" description="Helical" evidence="1">
    <location>
        <begin position="33"/>
        <end position="57"/>
    </location>
</feature>
<name>A0A3M9NRI0_9BACT</name>
<dbReference type="EMBL" id="RJJR01000001">
    <property type="protein sequence ID" value="RNI40294.1"/>
    <property type="molecule type" value="Genomic_DNA"/>
</dbReference>
<comment type="caution">
    <text evidence="2">The sequence shown here is derived from an EMBL/GenBank/DDBJ whole genome shotgun (WGS) entry which is preliminary data.</text>
</comment>
<proteinExistence type="predicted"/>
<dbReference type="Proteomes" id="UP000267223">
    <property type="component" value="Unassembled WGS sequence"/>
</dbReference>
<sequence>MIQSLVKKFIPVIGLFLFINLIIFIFFNSLKEAGFNVAFLIVANIVLFLLTFFGFYIQTRGVRSTNINAFIRGVYSSLLLKMFVIVGAILIYIVAMGGEVNKPSILTSLGIYLVYTFTEVVQLMKIARKKPDA</sequence>
<evidence type="ECO:0000313" key="2">
    <source>
        <dbReference type="EMBL" id="RNI40294.1"/>
    </source>
</evidence>
<keyword evidence="1" id="KW-0812">Transmembrane</keyword>
<organism evidence="2 3">
    <name type="scientific">Hanamia caeni</name>
    <dbReference type="NCBI Taxonomy" id="2294116"/>
    <lineage>
        <taxon>Bacteria</taxon>
        <taxon>Pseudomonadati</taxon>
        <taxon>Bacteroidota</taxon>
        <taxon>Chitinophagia</taxon>
        <taxon>Chitinophagales</taxon>
        <taxon>Chitinophagaceae</taxon>
        <taxon>Hanamia</taxon>
    </lineage>
</organism>
<feature type="transmembrane region" description="Helical" evidence="1">
    <location>
        <begin position="9"/>
        <end position="27"/>
    </location>
</feature>
<evidence type="ECO:0000313" key="3">
    <source>
        <dbReference type="Proteomes" id="UP000267223"/>
    </source>
</evidence>
<keyword evidence="1" id="KW-0472">Membrane</keyword>
<keyword evidence="1" id="KW-1133">Transmembrane helix</keyword>
<protein>
    <recommendedName>
        <fullName evidence="4">ATP synthase protein I</fullName>
    </recommendedName>
</protein>
<dbReference type="AlphaFoldDB" id="A0A3M9NRI0"/>
<feature type="transmembrane region" description="Helical" evidence="1">
    <location>
        <begin position="104"/>
        <end position="124"/>
    </location>
</feature>
<dbReference type="RefSeq" id="WP_123119185.1">
    <property type="nucleotide sequence ID" value="NZ_RJJR01000001.1"/>
</dbReference>
<dbReference type="OrthoDB" id="669730at2"/>
<accession>A0A3M9NRI0</accession>
<reference evidence="2 3" key="1">
    <citation type="submission" date="2018-11" db="EMBL/GenBank/DDBJ databases">
        <title>Draft genome sequence of Ferruginibacter sp. BO-59.</title>
        <authorList>
            <person name="Im W.T."/>
        </authorList>
    </citation>
    <scope>NUCLEOTIDE SEQUENCE [LARGE SCALE GENOMIC DNA]</scope>
    <source>
        <strain evidence="2 3">BO-59</strain>
    </source>
</reference>